<keyword evidence="1" id="KW-0560">Oxidoreductase</keyword>
<reference evidence="2 3" key="1">
    <citation type="submission" date="2017-08" db="EMBL/GenBank/DDBJ databases">
        <title>Infants hospitalized years apart are colonized by the same room-sourced microbial strains.</title>
        <authorList>
            <person name="Brooks B."/>
            <person name="Olm M.R."/>
            <person name="Firek B.A."/>
            <person name="Baker R."/>
            <person name="Thomas B.C."/>
            <person name="Morowitz M.J."/>
            <person name="Banfield J.F."/>
        </authorList>
    </citation>
    <scope>NUCLEOTIDE SEQUENCE [LARGE SCALE GENOMIC DNA]</scope>
    <source>
        <strain evidence="2">S2_005_002_R2_34</strain>
    </source>
</reference>
<name>A0A2W5N5F2_RHOSU</name>
<dbReference type="PANTHER" id="PTHR43539">
    <property type="entry name" value="FLAVIN-BINDING MONOOXYGENASE-LIKE PROTEIN (AFU_ORTHOLOGUE AFUA_4G09220)"/>
    <property type="match status" value="1"/>
</dbReference>
<dbReference type="SUPFAM" id="SSF51905">
    <property type="entry name" value="FAD/NAD(P)-binding domain"/>
    <property type="match status" value="2"/>
</dbReference>
<dbReference type="Proteomes" id="UP000249185">
    <property type="component" value="Unassembled WGS sequence"/>
</dbReference>
<evidence type="ECO:0000256" key="1">
    <source>
        <dbReference type="ARBA" id="ARBA00023002"/>
    </source>
</evidence>
<dbReference type="PANTHER" id="PTHR43539:SF91">
    <property type="entry name" value="FAD-DEPENDENT URATE HYDROXYLASE"/>
    <property type="match status" value="1"/>
</dbReference>
<dbReference type="GO" id="GO:0050660">
    <property type="term" value="F:flavin adenine dinucleotide binding"/>
    <property type="evidence" value="ECO:0007669"/>
    <property type="project" value="TreeGrafter"/>
</dbReference>
<accession>A0A2W5N5F2</accession>
<protein>
    <submittedName>
        <fullName evidence="2">Oxidoreductase</fullName>
    </submittedName>
</protein>
<proteinExistence type="predicted"/>
<dbReference type="AlphaFoldDB" id="A0A2W5N5F2"/>
<dbReference type="Gene3D" id="3.50.50.60">
    <property type="entry name" value="FAD/NAD(P)-binding domain"/>
    <property type="match status" value="1"/>
</dbReference>
<gene>
    <name evidence="2" type="ORF">DI556_17135</name>
</gene>
<evidence type="ECO:0000313" key="3">
    <source>
        <dbReference type="Proteomes" id="UP000249185"/>
    </source>
</evidence>
<organism evidence="2 3">
    <name type="scientific">Rhodovulum sulfidophilum</name>
    <name type="common">Rhodobacter sulfidophilus</name>
    <dbReference type="NCBI Taxonomy" id="35806"/>
    <lineage>
        <taxon>Bacteria</taxon>
        <taxon>Pseudomonadati</taxon>
        <taxon>Pseudomonadota</taxon>
        <taxon>Alphaproteobacteria</taxon>
        <taxon>Rhodobacterales</taxon>
        <taxon>Paracoccaceae</taxon>
        <taxon>Rhodovulum</taxon>
    </lineage>
</organism>
<evidence type="ECO:0000313" key="2">
    <source>
        <dbReference type="EMBL" id="PZQ47569.1"/>
    </source>
</evidence>
<dbReference type="InterPro" id="IPR050982">
    <property type="entry name" value="Auxin_biosynth/cation_transpt"/>
</dbReference>
<dbReference type="EMBL" id="QFPW01000016">
    <property type="protein sequence ID" value="PZQ47569.1"/>
    <property type="molecule type" value="Genomic_DNA"/>
</dbReference>
<dbReference type="GO" id="GO:0004497">
    <property type="term" value="F:monooxygenase activity"/>
    <property type="evidence" value="ECO:0007669"/>
    <property type="project" value="TreeGrafter"/>
</dbReference>
<sequence>MHQTGFLPADGHSSQRPGYRDWLIGLTALAHEEIRTGLTPPFRQLPLPDAEARIAALSARVRHDIEILLYPRDEWILPRTHPSGAHVYDVVIVGGGQCGLTVGHALRQERVNNFLILDRMPAGLEGPWITYSRMWTLRSPKHVSGPELGMPSLAPRSWFEAIYGEAGWEALDKWPRQTWHAYLEWFREVLDLPVRNDANATGFVQEGEFVRVEVADGTCHYARKVVLATGIEGMGDWFVPGFIRDKLPASAYTLCTDDVDSLAWKGRDVAILGAGATAWDRGADLLELGAARVTLYMRRQRILTANAFRYLEKAGYLRHFASMADAEKWRWIQAIFTYGQPPTQDGVDRCAAFPNFTVHAGATWTDAEARADGRVRVTASDGTVADFDHLFIGCGFSIDAANRPELAPFADNILLWKDVFAPPEGQPDTWLITYPYLTRDLRFREREPGKTPVLENIHCFNYGATVTNAHSGASLSGIRYGLPPLIHGLTYALWMADEPEHFRITRDWDQVDTDPSPLAGHMWKAG</sequence>
<dbReference type="InterPro" id="IPR036188">
    <property type="entry name" value="FAD/NAD-bd_sf"/>
</dbReference>
<comment type="caution">
    <text evidence="2">The sequence shown here is derived from an EMBL/GenBank/DDBJ whole genome shotgun (WGS) entry which is preliminary data.</text>
</comment>
<dbReference type="Pfam" id="PF13738">
    <property type="entry name" value="Pyr_redox_3"/>
    <property type="match status" value="1"/>
</dbReference>